<dbReference type="Proteomes" id="UP001283361">
    <property type="component" value="Unassembled WGS sequence"/>
</dbReference>
<dbReference type="EMBL" id="JAWDGP010000230">
    <property type="protein sequence ID" value="KAK3802504.1"/>
    <property type="molecule type" value="Genomic_DNA"/>
</dbReference>
<evidence type="ECO:0000313" key="2">
    <source>
        <dbReference type="Proteomes" id="UP001283361"/>
    </source>
</evidence>
<gene>
    <name evidence="1" type="ORF">RRG08_043334</name>
</gene>
<keyword evidence="2" id="KW-1185">Reference proteome</keyword>
<reference evidence="1" key="1">
    <citation type="journal article" date="2023" name="G3 (Bethesda)">
        <title>A reference genome for the long-term kleptoplast-retaining sea slug Elysia crispata morphotype clarki.</title>
        <authorList>
            <person name="Eastman K.E."/>
            <person name="Pendleton A.L."/>
            <person name="Shaikh M.A."/>
            <person name="Suttiyut T."/>
            <person name="Ogas R."/>
            <person name="Tomko P."/>
            <person name="Gavelis G."/>
            <person name="Widhalm J.R."/>
            <person name="Wisecaver J.H."/>
        </authorList>
    </citation>
    <scope>NUCLEOTIDE SEQUENCE</scope>
    <source>
        <strain evidence="1">ECLA1</strain>
    </source>
</reference>
<accession>A0AAE1BAN5</accession>
<dbReference type="AlphaFoldDB" id="A0AAE1BAN5"/>
<protein>
    <submittedName>
        <fullName evidence="1">Uncharacterized protein</fullName>
    </submittedName>
</protein>
<evidence type="ECO:0000313" key="1">
    <source>
        <dbReference type="EMBL" id="KAK3802504.1"/>
    </source>
</evidence>
<comment type="caution">
    <text evidence="1">The sequence shown here is derived from an EMBL/GenBank/DDBJ whole genome shotgun (WGS) entry which is preliminary data.</text>
</comment>
<sequence length="123" mass="13798">MLNSLTAFPRLFVEHSRPPQANPNQAIKLHYSVKPNKARSINKHTTTIATPKHDDDNICTSRPSDIQEVIVERHSAVEHFPHAVCDIFGDNSDITAMFLRENTLLSMFPHAGLVSGIIVDIMR</sequence>
<name>A0AAE1BAN5_9GAST</name>
<proteinExistence type="predicted"/>
<organism evidence="1 2">
    <name type="scientific">Elysia crispata</name>
    <name type="common">lettuce slug</name>
    <dbReference type="NCBI Taxonomy" id="231223"/>
    <lineage>
        <taxon>Eukaryota</taxon>
        <taxon>Metazoa</taxon>
        <taxon>Spiralia</taxon>
        <taxon>Lophotrochozoa</taxon>
        <taxon>Mollusca</taxon>
        <taxon>Gastropoda</taxon>
        <taxon>Heterobranchia</taxon>
        <taxon>Euthyneura</taxon>
        <taxon>Panpulmonata</taxon>
        <taxon>Sacoglossa</taxon>
        <taxon>Placobranchoidea</taxon>
        <taxon>Plakobranchidae</taxon>
        <taxon>Elysia</taxon>
    </lineage>
</organism>